<dbReference type="InterPro" id="IPR036390">
    <property type="entry name" value="WH_DNA-bd_sf"/>
</dbReference>
<feature type="domain" description="Transcription regulator PadR N-terminal" evidence="2">
    <location>
        <begin position="18"/>
        <end position="89"/>
    </location>
</feature>
<keyword evidence="4" id="KW-1185">Reference proteome</keyword>
<dbReference type="InterPro" id="IPR052509">
    <property type="entry name" value="Metal_resp_DNA-bind_regulator"/>
</dbReference>
<organism evidence="3 4">
    <name type="scientific">Sanguibacter keddieii (strain ATCC 51767 / DSM 10542 / NCFB 3025 / ST-74)</name>
    <dbReference type="NCBI Taxonomy" id="446469"/>
    <lineage>
        <taxon>Bacteria</taxon>
        <taxon>Bacillati</taxon>
        <taxon>Actinomycetota</taxon>
        <taxon>Actinomycetes</taxon>
        <taxon>Micrococcales</taxon>
        <taxon>Sanguibacteraceae</taxon>
        <taxon>Sanguibacter</taxon>
    </lineage>
</organism>
<gene>
    <name evidence="3" type="ordered locus">Sked_29180</name>
</gene>
<evidence type="ECO:0000259" key="2">
    <source>
        <dbReference type="Pfam" id="PF03551"/>
    </source>
</evidence>
<dbReference type="InterPro" id="IPR005149">
    <property type="entry name" value="Tscrpt_reg_PadR_N"/>
</dbReference>
<evidence type="ECO:0000313" key="3">
    <source>
        <dbReference type="EMBL" id="ACZ22820.1"/>
    </source>
</evidence>
<feature type="compositionally biased region" description="Low complexity" evidence="1">
    <location>
        <begin position="111"/>
        <end position="136"/>
    </location>
</feature>
<dbReference type="STRING" id="446469.Sked_29180"/>
<dbReference type="KEGG" id="ske:Sked_29180"/>
<dbReference type="AlphaFoldDB" id="D1BBP9"/>
<dbReference type="PANTHER" id="PTHR33169">
    <property type="entry name" value="PADR-FAMILY TRANSCRIPTIONAL REGULATOR"/>
    <property type="match status" value="1"/>
</dbReference>
<sequence>MTAPHDTQLLKGVLPTLVLAALAAGESYGYELVTRLQAAGLGSLTTGTVYPVLTRLERDGLLAAHLVPSTSGPARKYYRPTPAGHASLTDGVAGWTALDAVVRALASGASPASSASDAAWGSAGATTPGTATTASPSPSPSPSPSTTGADR</sequence>
<protein>
    <submittedName>
        <fullName evidence="3">Predicted transcriptional regulator</fullName>
    </submittedName>
</protein>
<proteinExistence type="predicted"/>
<name>D1BBP9_SANKS</name>
<dbReference type="HOGENOM" id="CLU_063440_3_1_11"/>
<reference evidence="3 4" key="1">
    <citation type="journal article" date="2009" name="Stand. Genomic Sci.">
        <title>Complete genome sequence of Sanguibacter keddieii type strain (ST-74).</title>
        <authorList>
            <person name="Ivanova N."/>
            <person name="Sikorski J."/>
            <person name="Sims D."/>
            <person name="Brettin T."/>
            <person name="Detter J.C."/>
            <person name="Han C."/>
            <person name="Lapidus A."/>
            <person name="Copeland A."/>
            <person name="Glavina Del Rio T."/>
            <person name="Nolan M."/>
            <person name="Chen F."/>
            <person name="Lucas S."/>
            <person name="Tice H."/>
            <person name="Cheng J.F."/>
            <person name="Bruce D."/>
            <person name="Goodwin L."/>
            <person name="Pitluck S."/>
            <person name="Pati A."/>
            <person name="Mavromatis K."/>
            <person name="Chen A."/>
            <person name="Palaniappan K."/>
            <person name="D'haeseleer P."/>
            <person name="Chain P."/>
            <person name="Bristow J."/>
            <person name="Eisen J.A."/>
            <person name="Markowitz V."/>
            <person name="Hugenholtz P."/>
            <person name="Goker M."/>
            <person name="Pukall R."/>
            <person name="Klenk H.P."/>
            <person name="Kyrpides N.C."/>
        </authorList>
    </citation>
    <scope>NUCLEOTIDE SEQUENCE [LARGE SCALE GENOMIC DNA]</scope>
    <source>
        <strain evidence="4">ATCC 51767 / DSM 10542 / NCFB 3025 / ST-74</strain>
    </source>
</reference>
<dbReference type="Pfam" id="PF03551">
    <property type="entry name" value="PadR"/>
    <property type="match status" value="1"/>
</dbReference>
<dbReference type="Gene3D" id="1.10.10.10">
    <property type="entry name" value="Winged helix-like DNA-binding domain superfamily/Winged helix DNA-binding domain"/>
    <property type="match status" value="1"/>
</dbReference>
<dbReference type="RefSeq" id="WP_012867889.1">
    <property type="nucleotide sequence ID" value="NC_013521.1"/>
</dbReference>
<evidence type="ECO:0000256" key="1">
    <source>
        <dbReference type="SAM" id="MobiDB-lite"/>
    </source>
</evidence>
<dbReference type="PANTHER" id="PTHR33169:SF14">
    <property type="entry name" value="TRANSCRIPTIONAL REGULATOR RV3488"/>
    <property type="match status" value="1"/>
</dbReference>
<dbReference type="Proteomes" id="UP000000322">
    <property type="component" value="Chromosome"/>
</dbReference>
<feature type="region of interest" description="Disordered" evidence="1">
    <location>
        <begin position="111"/>
        <end position="151"/>
    </location>
</feature>
<dbReference type="EMBL" id="CP001819">
    <property type="protein sequence ID" value="ACZ22820.1"/>
    <property type="molecule type" value="Genomic_DNA"/>
</dbReference>
<dbReference type="InterPro" id="IPR036388">
    <property type="entry name" value="WH-like_DNA-bd_sf"/>
</dbReference>
<dbReference type="SUPFAM" id="SSF46785">
    <property type="entry name" value="Winged helix' DNA-binding domain"/>
    <property type="match status" value="1"/>
</dbReference>
<dbReference type="eggNOG" id="COG1695">
    <property type="taxonomic scope" value="Bacteria"/>
</dbReference>
<evidence type="ECO:0000313" key="4">
    <source>
        <dbReference type="Proteomes" id="UP000000322"/>
    </source>
</evidence>
<accession>D1BBP9</accession>